<feature type="domain" description="Dof-type" evidence="9">
    <location>
        <begin position="50"/>
        <end position="104"/>
    </location>
</feature>
<accession>A0A8T0JBE8</accession>
<feature type="region of interest" description="Disordered" evidence="8">
    <location>
        <begin position="1"/>
        <end position="49"/>
    </location>
</feature>
<keyword evidence="4" id="KW-0805">Transcription regulation</keyword>
<sequence length="380" mass="40843">MHLPASKDGTSLGTPLEKLNANRKVVSVDGTPASPSSPSKTAREKPQKVLPCPRCESMNTKFCYYNNYSVNQPRHFCRQCQRYWTVGGTLRNVPVGGGSRKKNRHQRGEPYLRTGPAGTGSPLAMATPGMVPPLGAFQHPLPHDMTGFNFSQLPGFVPQNHPFGGGAFPMDQSSQPMPGMYINPLSNKPGGQQEFPVMQPMYGAMNPHAQAVGASFYPDLGALQLEHQNPGGGGVKAEFWGNHHVMQSQGGNGNGNQAQMNQGLWEQSKQASGGEDQVGAKTGNSASLQTKSGGYESSMLLHLGLNSRPQMNGKSAAWNNNQDHTRGGHPVNGTSPPHGSSTIEEEGSTPTNGYSNSGYEEGDTVSSMWQEMHDMHDIFQ</sequence>
<keyword evidence="7" id="KW-0539">Nucleus</keyword>
<feature type="compositionally biased region" description="Polar residues" evidence="8">
    <location>
        <begin position="332"/>
        <end position="362"/>
    </location>
</feature>
<evidence type="ECO:0000256" key="4">
    <source>
        <dbReference type="ARBA" id="ARBA00023015"/>
    </source>
</evidence>
<dbReference type="GO" id="GO:0003700">
    <property type="term" value="F:DNA-binding transcription factor activity"/>
    <property type="evidence" value="ECO:0007669"/>
    <property type="project" value="InterPro"/>
</dbReference>
<feature type="region of interest" description="Disordered" evidence="8">
    <location>
        <begin position="306"/>
        <end position="362"/>
    </location>
</feature>
<reference evidence="10" key="1">
    <citation type="submission" date="2020-06" db="EMBL/GenBank/DDBJ databases">
        <title>WGS assembly of Ceratodon purpureus strain R40.</title>
        <authorList>
            <person name="Carey S.B."/>
            <person name="Jenkins J."/>
            <person name="Shu S."/>
            <person name="Lovell J.T."/>
            <person name="Sreedasyam A."/>
            <person name="Maumus F."/>
            <person name="Tiley G.P."/>
            <person name="Fernandez-Pozo N."/>
            <person name="Barry K."/>
            <person name="Chen C."/>
            <person name="Wang M."/>
            <person name="Lipzen A."/>
            <person name="Daum C."/>
            <person name="Saski C.A."/>
            <person name="Payton A.C."/>
            <person name="Mcbreen J.C."/>
            <person name="Conrad R.E."/>
            <person name="Kollar L.M."/>
            <person name="Olsson S."/>
            <person name="Huttunen S."/>
            <person name="Landis J.B."/>
            <person name="Wickett N.J."/>
            <person name="Johnson M.G."/>
            <person name="Rensing S.A."/>
            <person name="Grimwood J."/>
            <person name="Schmutz J."/>
            <person name="Mcdaniel S.F."/>
        </authorList>
    </citation>
    <scope>NUCLEOTIDE SEQUENCE</scope>
    <source>
        <strain evidence="10">R40</strain>
    </source>
</reference>
<dbReference type="Proteomes" id="UP000822688">
    <property type="component" value="Chromosome 1"/>
</dbReference>
<dbReference type="PANTHER" id="PTHR31089">
    <property type="entry name" value="CYCLIC DOF FACTOR 2"/>
    <property type="match status" value="1"/>
</dbReference>
<dbReference type="InterPro" id="IPR045174">
    <property type="entry name" value="Dof"/>
</dbReference>
<dbReference type="GO" id="GO:0008270">
    <property type="term" value="F:zinc ion binding"/>
    <property type="evidence" value="ECO:0007669"/>
    <property type="project" value="UniProtKB-KW"/>
</dbReference>
<feature type="compositionally biased region" description="Polar residues" evidence="8">
    <location>
        <begin position="282"/>
        <end position="291"/>
    </location>
</feature>
<dbReference type="AlphaFoldDB" id="A0A8T0JBE8"/>
<name>A0A8T0JBE8_CERPU</name>
<evidence type="ECO:0000256" key="3">
    <source>
        <dbReference type="ARBA" id="ARBA00022833"/>
    </source>
</evidence>
<dbReference type="Pfam" id="PF02701">
    <property type="entry name" value="Zn_ribbon_Dof"/>
    <property type="match status" value="1"/>
</dbReference>
<organism evidence="10 11">
    <name type="scientific">Ceratodon purpureus</name>
    <name type="common">Fire moss</name>
    <name type="synonym">Dicranum purpureum</name>
    <dbReference type="NCBI Taxonomy" id="3225"/>
    <lineage>
        <taxon>Eukaryota</taxon>
        <taxon>Viridiplantae</taxon>
        <taxon>Streptophyta</taxon>
        <taxon>Embryophyta</taxon>
        <taxon>Bryophyta</taxon>
        <taxon>Bryophytina</taxon>
        <taxon>Bryopsida</taxon>
        <taxon>Dicranidae</taxon>
        <taxon>Pseudoditrichales</taxon>
        <taxon>Ditrichaceae</taxon>
        <taxon>Ceratodon</taxon>
    </lineage>
</organism>
<feature type="region of interest" description="Disordered" evidence="8">
    <location>
        <begin position="95"/>
        <end position="120"/>
    </location>
</feature>
<dbReference type="InterPro" id="IPR003851">
    <property type="entry name" value="Znf_Dof"/>
</dbReference>
<keyword evidence="1" id="KW-0479">Metal-binding</keyword>
<dbReference type="PANTHER" id="PTHR31089:SF22">
    <property type="entry name" value="CYCLIC DOF FACTOR 4"/>
    <property type="match status" value="1"/>
</dbReference>
<feature type="compositionally biased region" description="Polar residues" evidence="8">
    <location>
        <begin position="307"/>
        <end position="322"/>
    </location>
</feature>
<evidence type="ECO:0000313" key="11">
    <source>
        <dbReference type="Proteomes" id="UP000822688"/>
    </source>
</evidence>
<proteinExistence type="predicted"/>
<gene>
    <name evidence="10" type="ORF">KC19_1G304800</name>
</gene>
<keyword evidence="3" id="KW-0862">Zinc</keyword>
<evidence type="ECO:0000256" key="1">
    <source>
        <dbReference type="ARBA" id="ARBA00022723"/>
    </source>
</evidence>
<keyword evidence="6" id="KW-0804">Transcription</keyword>
<dbReference type="OrthoDB" id="1927254at2759"/>
<evidence type="ECO:0000256" key="5">
    <source>
        <dbReference type="ARBA" id="ARBA00023125"/>
    </source>
</evidence>
<dbReference type="GO" id="GO:0003677">
    <property type="term" value="F:DNA binding"/>
    <property type="evidence" value="ECO:0007669"/>
    <property type="project" value="UniProtKB-KW"/>
</dbReference>
<comment type="caution">
    <text evidence="10">The sequence shown here is derived from an EMBL/GenBank/DDBJ whole genome shotgun (WGS) entry which is preliminary data.</text>
</comment>
<evidence type="ECO:0000256" key="2">
    <source>
        <dbReference type="ARBA" id="ARBA00022771"/>
    </source>
</evidence>
<protein>
    <recommendedName>
        <fullName evidence="9">Dof-type domain-containing protein</fullName>
    </recommendedName>
</protein>
<keyword evidence="2" id="KW-0863">Zinc-finger</keyword>
<evidence type="ECO:0000256" key="8">
    <source>
        <dbReference type="SAM" id="MobiDB-lite"/>
    </source>
</evidence>
<evidence type="ECO:0000256" key="6">
    <source>
        <dbReference type="ARBA" id="ARBA00023163"/>
    </source>
</evidence>
<dbReference type="EMBL" id="CM026421">
    <property type="protein sequence ID" value="KAG0593097.1"/>
    <property type="molecule type" value="Genomic_DNA"/>
</dbReference>
<keyword evidence="11" id="KW-1185">Reference proteome</keyword>
<evidence type="ECO:0000259" key="9">
    <source>
        <dbReference type="PROSITE" id="PS50884"/>
    </source>
</evidence>
<dbReference type="PROSITE" id="PS50884">
    <property type="entry name" value="ZF_DOF_2"/>
    <property type="match status" value="1"/>
</dbReference>
<evidence type="ECO:0000256" key="7">
    <source>
        <dbReference type="ARBA" id="ARBA00023242"/>
    </source>
</evidence>
<evidence type="ECO:0000313" key="10">
    <source>
        <dbReference type="EMBL" id="KAG0593097.1"/>
    </source>
</evidence>
<feature type="region of interest" description="Disordered" evidence="8">
    <location>
        <begin position="266"/>
        <end position="291"/>
    </location>
</feature>
<keyword evidence="5" id="KW-0238">DNA-binding</keyword>
<dbReference type="PROSITE" id="PS01361">
    <property type="entry name" value="ZF_DOF_1"/>
    <property type="match status" value="1"/>
</dbReference>